<name>A0A830HXT2_9CHLO</name>
<gene>
    <name evidence="8" type="ORF">PPROV_001100400</name>
</gene>
<dbReference type="GO" id="GO:0006048">
    <property type="term" value="P:UDP-N-acetylglucosamine biosynthetic process"/>
    <property type="evidence" value="ECO:0007669"/>
    <property type="project" value="TreeGrafter"/>
</dbReference>
<dbReference type="InterPro" id="IPR029044">
    <property type="entry name" value="Nucleotide-diphossugar_trans"/>
</dbReference>
<evidence type="ECO:0000256" key="1">
    <source>
        <dbReference type="ARBA" id="ARBA00001936"/>
    </source>
</evidence>
<evidence type="ECO:0000313" key="9">
    <source>
        <dbReference type="Proteomes" id="UP000660262"/>
    </source>
</evidence>
<dbReference type="Proteomes" id="UP000660262">
    <property type="component" value="Unassembled WGS sequence"/>
</dbReference>
<dbReference type="GO" id="GO:0003977">
    <property type="term" value="F:UDP-N-acetylglucosamine diphosphorylase activity"/>
    <property type="evidence" value="ECO:0007669"/>
    <property type="project" value="TreeGrafter"/>
</dbReference>
<proteinExistence type="inferred from homology"/>
<evidence type="ECO:0000256" key="3">
    <source>
        <dbReference type="ARBA" id="ARBA00022679"/>
    </source>
</evidence>
<evidence type="ECO:0000256" key="5">
    <source>
        <dbReference type="ARBA" id="ARBA00038047"/>
    </source>
</evidence>
<reference evidence="8" key="1">
    <citation type="submission" date="2020-10" db="EMBL/GenBank/DDBJ databases">
        <title>Unveiling of a novel bifunctional photoreceptor, Dualchrome1, isolated from a cosmopolitan green alga.</title>
        <authorList>
            <person name="Suzuki S."/>
            <person name="Kawachi M."/>
        </authorList>
    </citation>
    <scope>NUCLEOTIDE SEQUENCE</scope>
    <source>
        <strain evidence="8">NIES 2893</strain>
    </source>
</reference>
<dbReference type="Gene3D" id="3.90.550.10">
    <property type="entry name" value="Spore Coat Polysaccharide Biosynthesis Protein SpsA, Chain A"/>
    <property type="match status" value="1"/>
</dbReference>
<protein>
    <recommendedName>
        <fullName evidence="6">UTP-monosaccharide-1-phosphate uridylyltransferase</fullName>
        <ecNumber evidence="6">2.7.7.64</ecNumber>
    </recommendedName>
</protein>
<dbReference type="Gene3D" id="2.160.10.30">
    <property type="match status" value="1"/>
</dbReference>
<dbReference type="InterPro" id="IPR039741">
    <property type="entry name" value="UDP-sugar_pyrophosphorylase"/>
</dbReference>
<dbReference type="AlphaFoldDB" id="A0A830HXT2"/>
<evidence type="ECO:0000256" key="7">
    <source>
        <dbReference type="ARBA" id="ARBA00048259"/>
    </source>
</evidence>
<comment type="cofactor">
    <cofactor evidence="1">
        <name>Mn(2+)</name>
        <dbReference type="ChEBI" id="CHEBI:29035"/>
    </cofactor>
</comment>
<dbReference type="SUPFAM" id="SSF53448">
    <property type="entry name" value="Nucleotide-diphospho-sugar transferases"/>
    <property type="match status" value="1"/>
</dbReference>
<dbReference type="PANTHER" id="PTHR11952:SF9">
    <property type="entry name" value="UDP-SUGAR PYROPHOSPHORYLASE"/>
    <property type="match status" value="1"/>
</dbReference>
<dbReference type="FunFam" id="3.90.550.10:FF:000091">
    <property type="entry name" value="UDP-sugar pyrophosphorylase"/>
    <property type="match status" value="1"/>
</dbReference>
<comment type="catalytic activity">
    <reaction evidence="7">
        <text>a monosaccharide 1-phosphate + UTP + H(+) = a UDP-monosaccharide + diphosphate</text>
        <dbReference type="Rhea" id="RHEA:13205"/>
        <dbReference type="ChEBI" id="CHEBI:15378"/>
        <dbReference type="ChEBI" id="CHEBI:33019"/>
        <dbReference type="ChEBI" id="CHEBI:46398"/>
        <dbReference type="ChEBI" id="CHEBI:140358"/>
        <dbReference type="ChEBI" id="CHEBI:140359"/>
        <dbReference type="EC" id="2.7.7.64"/>
    </reaction>
</comment>
<evidence type="ECO:0000256" key="4">
    <source>
        <dbReference type="ARBA" id="ARBA00022695"/>
    </source>
</evidence>
<dbReference type="EMBL" id="BNJQ01000040">
    <property type="protein sequence ID" value="GHP12276.1"/>
    <property type="molecule type" value="Genomic_DNA"/>
</dbReference>
<comment type="caution">
    <text evidence="8">The sequence shown here is derived from an EMBL/GenBank/DDBJ whole genome shotgun (WGS) entry which is preliminary data.</text>
</comment>
<comment type="similarity">
    <text evidence="5">Belongs to the USP family.</text>
</comment>
<organism evidence="8 9">
    <name type="scientific">Pycnococcus provasolii</name>
    <dbReference type="NCBI Taxonomy" id="41880"/>
    <lineage>
        <taxon>Eukaryota</taxon>
        <taxon>Viridiplantae</taxon>
        <taxon>Chlorophyta</taxon>
        <taxon>Pseudoscourfieldiophyceae</taxon>
        <taxon>Pseudoscourfieldiales</taxon>
        <taxon>Pycnococcaceae</taxon>
        <taxon>Pycnococcus</taxon>
    </lineage>
</organism>
<dbReference type="InterPro" id="IPR002618">
    <property type="entry name" value="UDPGP_fam"/>
</dbReference>
<keyword evidence="3" id="KW-0808">Transferase</keyword>
<dbReference type="OrthoDB" id="532420at2759"/>
<keyword evidence="4" id="KW-0548">Nucleotidyltransferase</keyword>
<dbReference type="EC" id="2.7.7.64" evidence="6"/>
<evidence type="ECO:0000256" key="6">
    <source>
        <dbReference type="ARBA" id="ARBA00039080"/>
    </source>
</evidence>
<dbReference type="GO" id="GO:0051748">
    <property type="term" value="F:UTP-monosaccharide-1-phosphate uridylyltransferase activity"/>
    <property type="evidence" value="ECO:0007669"/>
    <property type="project" value="UniProtKB-EC"/>
</dbReference>
<dbReference type="Pfam" id="PF01704">
    <property type="entry name" value="UDPGP"/>
    <property type="match status" value="1"/>
</dbReference>
<accession>A0A830HXT2</accession>
<comment type="cofactor">
    <cofactor evidence="2">
        <name>Mg(2+)</name>
        <dbReference type="ChEBI" id="CHEBI:18420"/>
    </cofactor>
</comment>
<dbReference type="PANTHER" id="PTHR11952">
    <property type="entry name" value="UDP- GLUCOSE PYROPHOSPHORYLASE"/>
    <property type="match status" value="1"/>
</dbReference>
<keyword evidence="9" id="KW-1185">Reference proteome</keyword>
<evidence type="ECO:0000256" key="2">
    <source>
        <dbReference type="ARBA" id="ARBA00001946"/>
    </source>
</evidence>
<evidence type="ECO:0000313" key="8">
    <source>
        <dbReference type="EMBL" id="GHP12276.1"/>
    </source>
</evidence>
<sequence>MASILLGASTSLFTSDDLSLVTSLIAHGQTHLFDGWSSSSLSENDSSSSSSSSNKLSLMAQLRVLDDAYPGGLVAYITNAQRLLSESRLGTNPLEGYTPSVPSGEALPWGSEKFEQFEERGFQHAASGKVAFVLVAGGLGERLGYSGIKVKLPYDTAREAAFLQLYCEHIAAYTSSYATTSTSASPKKTKHKTTSPFAIMTSDDTHAQTLNLLERNEYFGLGRDNITLVKQEKVACLADNDAKLALEDNNRWSVQTKPHGHGDVHMLMHSSGLLDEWERRGIEHVVFFQDTNALVFRAVPAAIGVSLANDFEVNSLAVPRRAKEAIGAITRLTPAQGSKNRAMTINVEYNQLDPLLRASGGAFKDGDMNDKNTGYSPFPGNINQLVFRLAEYRRTLQRTHGVIAEFINPKYTDGTKTAFKKPTRLECMMQDYPKSLGPEAKVGFTTITPNLAAYSPVKNSVAEAQAKFAKGDPTHSATSGELDVYASHCAALRLVGCSVGSPMSVTFLGMERLALPPRISFAPSFAPSLGHLRSKLPAPRQVAISARSSFVLEGHCENVILESLELDGALHISVHHPRCRLVIRCGLVQNAGWHWTPLEELEGAETSTSPVTEEEAMRGFRVHRTETARYEFFHGGRYVLE</sequence>